<dbReference type="SUPFAM" id="SSF82185">
    <property type="entry name" value="Histone H3 K4-specific methyltransferase SET7/9 N-terminal domain"/>
    <property type="match status" value="1"/>
</dbReference>
<accession>A0ABT3CY07</accession>
<sequence length="208" mass="23520">MRGLFFLASIVSVALSFGCSVEAGNDFSTSTAIVPDFEISVGHAELKKLKSGEYLFRGLPLSGYLLEHDQSGILRSRRGYFDGFLEGDYLLFYPSGDTAEWRNYSQGRKHGRHVGFHSNGNQKFEFFFDKGKAIGTHRQWYADGTSYMLENYNDAGKPFGLQRVWRPDGKLRSNFVVKEDGRSYGLVGLKRCTKIDSETKYIDPYEGS</sequence>
<organism evidence="2 3">
    <name type="scientific">Reichenbachiella ulvae</name>
    <dbReference type="NCBI Taxonomy" id="2980104"/>
    <lineage>
        <taxon>Bacteria</taxon>
        <taxon>Pseudomonadati</taxon>
        <taxon>Bacteroidota</taxon>
        <taxon>Cytophagia</taxon>
        <taxon>Cytophagales</taxon>
        <taxon>Reichenbachiellaceae</taxon>
        <taxon>Reichenbachiella</taxon>
    </lineage>
</organism>
<dbReference type="Gene3D" id="3.90.930.1">
    <property type="match status" value="1"/>
</dbReference>
<dbReference type="PROSITE" id="PS51257">
    <property type="entry name" value="PROKAR_LIPOPROTEIN"/>
    <property type="match status" value="1"/>
</dbReference>
<feature type="chain" id="PRO_5045681668" description="Toxin-antitoxin system YwqK family antitoxin" evidence="1">
    <location>
        <begin position="24"/>
        <end position="208"/>
    </location>
</feature>
<comment type="caution">
    <text evidence="2">The sequence shown here is derived from an EMBL/GenBank/DDBJ whole genome shotgun (WGS) entry which is preliminary data.</text>
</comment>
<dbReference type="RefSeq" id="WP_264139454.1">
    <property type="nucleotide sequence ID" value="NZ_JAOYOD010000001.1"/>
</dbReference>
<dbReference type="Proteomes" id="UP001300692">
    <property type="component" value="Unassembled WGS sequence"/>
</dbReference>
<keyword evidence="3" id="KW-1185">Reference proteome</keyword>
<evidence type="ECO:0000313" key="2">
    <source>
        <dbReference type="EMBL" id="MCV9388580.1"/>
    </source>
</evidence>
<evidence type="ECO:0008006" key="4">
    <source>
        <dbReference type="Google" id="ProtNLM"/>
    </source>
</evidence>
<protein>
    <recommendedName>
        <fullName evidence="4">Toxin-antitoxin system YwqK family antitoxin</fullName>
    </recommendedName>
</protein>
<reference evidence="2 3" key="1">
    <citation type="submission" date="2022-10" db="EMBL/GenBank/DDBJ databases">
        <title>Comparative genomics and taxonomic characterization of three novel marine species of genus Reichenbachiella exhibiting antioxidant and polysaccharide degradation activities.</title>
        <authorList>
            <person name="Muhammad N."/>
            <person name="Lee Y.-J."/>
            <person name="Ko J."/>
            <person name="Kim S.-G."/>
        </authorList>
    </citation>
    <scope>NUCLEOTIDE SEQUENCE [LARGE SCALE GENOMIC DNA]</scope>
    <source>
        <strain evidence="2 3">ABR2-5</strain>
    </source>
</reference>
<gene>
    <name evidence="2" type="ORF">N7U62_17980</name>
</gene>
<evidence type="ECO:0000313" key="3">
    <source>
        <dbReference type="Proteomes" id="UP001300692"/>
    </source>
</evidence>
<dbReference type="EMBL" id="JAOYOD010000001">
    <property type="protein sequence ID" value="MCV9388580.1"/>
    <property type="molecule type" value="Genomic_DNA"/>
</dbReference>
<feature type="signal peptide" evidence="1">
    <location>
        <begin position="1"/>
        <end position="23"/>
    </location>
</feature>
<keyword evidence="1" id="KW-0732">Signal</keyword>
<name>A0ABT3CY07_9BACT</name>
<proteinExistence type="predicted"/>
<evidence type="ECO:0000256" key="1">
    <source>
        <dbReference type="SAM" id="SignalP"/>
    </source>
</evidence>